<reference evidence="6" key="1">
    <citation type="submission" date="2015-07" db="EMBL/GenBank/DDBJ databases">
        <authorList>
            <person name="Rodrigo-Torres Lidia"/>
            <person name="Arahal R.David."/>
        </authorList>
    </citation>
    <scope>NUCLEOTIDE SEQUENCE [LARGE SCALE GENOMIC DNA]</scope>
    <source>
        <strain evidence="6">CECT 5096</strain>
    </source>
</reference>
<evidence type="ECO:0000313" key="6">
    <source>
        <dbReference type="Proteomes" id="UP000049983"/>
    </source>
</evidence>
<dbReference type="Gene3D" id="1.20.120.530">
    <property type="entry name" value="GntR ligand-binding domain-like"/>
    <property type="match status" value="1"/>
</dbReference>
<dbReference type="GO" id="GO:0003700">
    <property type="term" value="F:DNA-binding transcription factor activity"/>
    <property type="evidence" value="ECO:0007669"/>
    <property type="project" value="InterPro"/>
</dbReference>
<keyword evidence="3" id="KW-0804">Transcription</keyword>
<dbReference type="InterPro" id="IPR011711">
    <property type="entry name" value="GntR_C"/>
</dbReference>
<proteinExistence type="predicted"/>
<sequence length="230" mass="26356">MTISELFVYKIINVYNMENGMQSNLKSEESVIDRLVDMISCGELGRAQRVREVMISERLGVSRIPLREAMGRLESQGVLEARERGGMNVKAFSAKQINEICRVRAALEPIAMRDAVVHLSRQEHRITLNAIIEEMKWAAEHESREDVARADIAFHRFLIDLSGNDLIRKIWSGLELQLRIIFRLELYVPTNLDEVVPKHLHLRDVLLSGDLEKLDSTVADHVWPEFGVTE</sequence>
<dbReference type="PROSITE" id="PS50949">
    <property type="entry name" value="HTH_GNTR"/>
    <property type="match status" value="1"/>
</dbReference>
<dbReference type="SMART" id="SM00345">
    <property type="entry name" value="HTH_GNTR"/>
    <property type="match status" value="1"/>
</dbReference>
<dbReference type="InterPro" id="IPR000524">
    <property type="entry name" value="Tscrpt_reg_HTH_GntR"/>
</dbReference>
<dbReference type="AlphaFoldDB" id="A0A0M6ZNT4"/>
<protein>
    <submittedName>
        <fullName evidence="5">HTH-type transcriptional regulator McbR</fullName>
    </submittedName>
</protein>
<dbReference type="InterPro" id="IPR036388">
    <property type="entry name" value="WH-like_DNA-bd_sf"/>
</dbReference>
<dbReference type="SMART" id="SM00895">
    <property type="entry name" value="FCD"/>
    <property type="match status" value="1"/>
</dbReference>
<dbReference type="Pfam" id="PF07729">
    <property type="entry name" value="FCD"/>
    <property type="match status" value="1"/>
</dbReference>
<dbReference type="InterPro" id="IPR008920">
    <property type="entry name" value="TF_FadR/GntR_C"/>
</dbReference>
<dbReference type="InterPro" id="IPR036390">
    <property type="entry name" value="WH_DNA-bd_sf"/>
</dbReference>
<dbReference type="Gene3D" id="1.10.10.10">
    <property type="entry name" value="Winged helix-like DNA-binding domain superfamily/Winged helix DNA-binding domain"/>
    <property type="match status" value="1"/>
</dbReference>
<feature type="domain" description="HTH gntR-type" evidence="4">
    <location>
        <begin position="25"/>
        <end position="92"/>
    </location>
</feature>
<dbReference type="Pfam" id="PF00392">
    <property type="entry name" value="GntR"/>
    <property type="match status" value="1"/>
</dbReference>
<keyword evidence="1" id="KW-0805">Transcription regulation</keyword>
<dbReference type="EMBL" id="CXWC01000011">
    <property type="protein sequence ID" value="CTQ72371.1"/>
    <property type="molecule type" value="Genomic_DNA"/>
</dbReference>
<keyword evidence="2" id="KW-0238">DNA-binding</keyword>
<dbReference type="SUPFAM" id="SSF48008">
    <property type="entry name" value="GntR ligand-binding domain-like"/>
    <property type="match status" value="1"/>
</dbReference>
<evidence type="ECO:0000256" key="1">
    <source>
        <dbReference type="ARBA" id="ARBA00023015"/>
    </source>
</evidence>
<accession>A0A0M6ZNT4</accession>
<dbReference type="PANTHER" id="PTHR43537:SF45">
    <property type="entry name" value="GNTR FAMILY REGULATORY PROTEIN"/>
    <property type="match status" value="1"/>
</dbReference>
<keyword evidence="6" id="KW-1185">Reference proteome</keyword>
<gene>
    <name evidence="5" type="primary">mcbR_3</name>
    <name evidence="5" type="ORF">LA5096_03213</name>
</gene>
<dbReference type="PANTHER" id="PTHR43537">
    <property type="entry name" value="TRANSCRIPTIONAL REGULATOR, GNTR FAMILY"/>
    <property type="match status" value="1"/>
</dbReference>
<dbReference type="Proteomes" id="UP000049983">
    <property type="component" value="Unassembled WGS sequence"/>
</dbReference>
<dbReference type="GO" id="GO:0003677">
    <property type="term" value="F:DNA binding"/>
    <property type="evidence" value="ECO:0007669"/>
    <property type="project" value="UniProtKB-KW"/>
</dbReference>
<evidence type="ECO:0000259" key="4">
    <source>
        <dbReference type="PROSITE" id="PS50949"/>
    </source>
</evidence>
<evidence type="ECO:0000256" key="3">
    <source>
        <dbReference type="ARBA" id="ARBA00023163"/>
    </source>
</evidence>
<dbReference type="SUPFAM" id="SSF46785">
    <property type="entry name" value="Winged helix' DNA-binding domain"/>
    <property type="match status" value="1"/>
</dbReference>
<organism evidence="5 6">
    <name type="scientific">Roseibium album</name>
    <dbReference type="NCBI Taxonomy" id="311410"/>
    <lineage>
        <taxon>Bacteria</taxon>
        <taxon>Pseudomonadati</taxon>
        <taxon>Pseudomonadota</taxon>
        <taxon>Alphaproteobacteria</taxon>
        <taxon>Hyphomicrobiales</taxon>
        <taxon>Stappiaceae</taxon>
        <taxon>Roseibium</taxon>
    </lineage>
</organism>
<name>A0A0M6ZNT4_9HYPH</name>
<evidence type="ECO:0000313" key="5">
    <source>
        <dbReference type="EMBL" id="CTQ72371.1"/>
    </source>
</evidence>
<evidence type="ECO:0000256" key="2">
    <source>
        <dbReference type="ARBA" id="ARBA00023125"/>
    </source>
</evidence>
<dbReference type="STRING" id="311410.LA5095_00072"/>